<keyword evidence="1" id="KW-0472">Membrane</keyword>
<keyword evidence="1" id="KW-0812">Transmembrane</keyword>
<keyword evidence="1" id="KW-1133">Transmembrane helix</keyword>
<evidence type="ECO:0000256" key="1">
    <source>
        <dbReference type="SAM" id="Phobius"/>
    </source>
</evidence>
<evidence type="ECO:0000313" key="4">
    <source>
        <dbReference type="Proteomes" id="UP000181686"/>
    </source>
</evidence>
<evidence type="ECO:0008006" key="6">
    <source>
        <dbReference type="Google" id="ProtNLM"/>
    </source>
</evidence>
<dbReference type="RefSeq" id="WP_071490131.1">
    <property type="nucleotide sequence ID" value="NZ_LT629708.1"/>
</dbReference>
<organism evidence="2 4">
    <name type="scientific">Pseudomonas extremorientalis</name>
    <dbReference type="NCBI Taxonomy" id="169669"/>
    <lineage>
        <taxon>Bacteria</taxon>
        <taxon>Pseudomonadati</taxon>
        <taxon>Pseudomonadota</taxon>
        <taxon>Gammaproteobacteria</taxon>
        <taxon>Pseudomonadales</taxon>
        <taxon>Pseudomonadaceae</taxon>
        <taxon>Pseudomonas</taxon>
    </lineage>
</organism>
<dbReference type="Pfam" id="PF20398">
    <property type="entry name" value="DUF6691"/>
    <property type="match status" value="1"/>
</dbReference>
<reference evidence="3 5" key="2">
    <citation type="submission" date="2016-10" db="EMBL/GenBank/DDBJ databases">
        <authorList>
            <person name="Varghese N."/>
            <person name="Submissions S."/>
        </authorList>
    </citation>
    <scope>NUCLEOTIDE SEQUENCE [LARGE SCALE GENOMIC DNA]</scope>
    <source>
        <strain evidence="3 5">BS2774</strain>
    </source>
</reference>
<evidence type="ECO:0000313" key="2">
    <source>
        <dbReference type="EMBL" id="OIN08634.1"/>
    </source>
</evidence>
<feature type="transmembrane region" description="Helical" evidence="1">
    <location>
        <begin position="84"/>
        <end position="106"/>
    </location>
</feature>
<dbReference type="EMBL" id="LT629708">
    <property type="protein sequence ID" value="SDO80041.1"/>
    <property type="molecule type" value="Genomic_DNA"/>
</dbReference>
<dbReference type="Proteomes" id="UP000181686">
    <property type="component" value="Unassembled WGS sequence"/>
</dbReference>
<reference evidence="2 4" key="1">
    <citation type="submission" date="2016-08" db="EMBL/GenBank/DDBJ databases">
        <title>Draft genome sequence of the type strain of Pseudomonas extremorientalis LMG 19695T isolated from drinking water reservoir.</title>
        <authorList>
            <person name="Tambong J.T."/>
        </authorList>
    </citation>
    <scope>NUCLEOTIDE SEQUENCE [LARGE SCALE GENOMIC DNA]</scope>
    <source>
        <strain evidence="2 4">LMG 19695</strain>
    </source>
</reference>
<protein>
    <recommendedName>
        <fullName evidence="6">YeeE/YedE family protein</fullName>
    </recommendedName>
</protein>
<dbReference type="AlphaFoldDB" id="A0A1H0MI49"/>
<evidence type="ECO:0000313" key="5">
    <source>
        <dbReference type="Proteomes" id="UP000182654"/>
    </source>
</evidence>
<feature type="transmembrane region" description="Helical" evidence="1">
    <location>
        <begin position="112"/>
        <end position="130"/>
    </location>
</feature>
<dbReference type="InterPro" id="IPR046513">
    <property type="entry name" value="DUF6691"/>
</dbReference>
<proteinExistence type="predicted"/>
<keyword evidence="5" id="KW-1185">Reference proteome</keyword>
<sequence>MRKLTALIAGLLFGLGLYLSGMTNPAKVLGFLDLAGEWDPSLALVMLGALAVSSVFFYVARQRRTALLGAPIKMPTRRTLDRRLVLGSVVFGVGWGIAGLCPGPAVALLLTGQWQVGVFVLAMALGMWLFERIEARRLAKA</sequence>
<accession>A0A1H0MI49</accession>
<feature type="transmembrane region" description="Helical" evidence="1">
    <location>
        <begin position="41"/>
        <end position="60"/>
    </location>
</feature>
<gene>
    <name evidence="2" type="ORF">BFN10_13790</name>
    <name evidence="3" type="ORF">SAMN04490184_1474</name>
</gene>
<evidence type="ECO:0000313" key="3">
    <source>
        <dbReference type="EMBL" id="SDO80041.1"/>
    </source>
</evidence>
<dbReference type="Proteomes" id="UP000182654">
    <property type="component" value="Chromosome I"/>
</dbReference>
<name>A0A1H0MI49_9PSED</name>
<dbReference type="EMBL" id="MDGK01000036">
    <property type="protein sequence ID" value="OIN08634.1"/>
    <property type="molecule type" value="Genomic_DNA"/>
</dbReference>